<dbReference type="RefSeq" id="WP_071140813.1">
    <property type="nucleotide sequence ID" value="NZ_CP035282.1"/>
</dbReference>
<dbReference type="OrthoDB" id="9786443at2"/>
<dbReference type="PANTHER" id="PTHR37943">
    <property type="entry name" value="PROTEIN VES"/>
    <property type="match status" value="1"/>
</dbReference>
<gene>
    <name evidence="1" type="ORF">EQM13_06070</name>
</gene>
<organism evidence="1 2">
    <name type="scientific">Acidilutibacter cellobiosedens</name>
    <dbReference type="NCBI Taxonomy" id="2507161"/>
    <lineage>
        <taxon>Bacteria</taxon>
        <taxon>Bacillati</taxon>
        <taxon>Bacillota</taxon>
        <taxon>Tissierellia</taxon>
        <taxon>Tissierellales</taxon>
        <taxon>Acidilutibacteraceae</taxon>
        <taxon>Acidilutibacter</taxon>
    </lineage>
</organism>
<sequence length="205" mass="24052">MALKAEIIKKEQYKISKWSGGTTTQLAIYPKEAKYEERDFKWRLSSAEVNIEESTFTKLPEIHRIIMIIEGKLKLEHLGHHSCILYPFQQDSFEGDWETKSWGKVRDFNLMFTDECKGKLDSAHINKNQDYFCLFPLKDKKFFQYTKAVYCVWGKINIKVSEEENYILESGDTILLNIKDKENMSIAIIGKEDSDIILMDILVYK</sequence>
<dbReference type="InterPro" id="IPR014710">
    <property type="entry name" value="RmlC-like_jellyroll"/>
</dbReference>
<dbReference type="InterPro" id="IPR010282">
    <property type="entry name" value="Uncharacterised_HutD/Ves"/>
</dbReference>
<keyword evidence="2" id="KW-1185">Reference proteome</keyword>
<dbReference type="Gene3D" id="2.60.120.10">
    <property type="entry name" value="Jelly Rolls"/>
    <property type="match status" value="1"/>
</dbReference>
<dbReference type="Proteomes" id="UP000287969">
    <property type="component" value="Chromosome"/>
</dbReference>
<dbReference type="PANTHER" id="PTHR37943:SF1">
    <property type="entry name" value="PROTEIN VES"/>
    <property type="match status" value="1"/>
</dbReference>
<dbReference type="InterPro" id="IPR011051">
    <property type="entry name" value="RmlC_Cupin_sf"/>
</dbReference>
<reference evidence="2" key="1">
    <citation type="submission" date="2019-01" db="EMBL/GenBank/DDBJ databases">
        <title>Draft genomes of a novel of Sporanaerobacter strains.</title>
        <authorList>
            <person name="Ma S."/>
        </authorList>
    </citation>
    <scope>NUCLEOTIDE SEQUENCE [LARGE SCALE GENOMIC DNA]</scope>
    <source>
        <strain evidence="2">NJN-17</strain>
    </source>
</reference>
<dbReference type="Pfam" id="PF05962">
    <property type="entry name" value="HutD"/>
    <property type="match status" value="1"/>
</dbReference>
<evidence type="ECO:0008006" key="3">
    <source>
        <dbReference type="Google" id="ProtNLM"/>
    </source>
</evidence>
<accession>A0A410QB07</accession>
<name>A0A410QB07_9FIRM</name>
<evidence type="ECO:0000313" key="1">
    <source>
        <dbReference type="EMBL" id="QAT61183.1"/>
    </source>
</evidence>
<evidence type="ECO:0000313" key="2">
    <source>
        <dbReference type="Proteomes" id="UP000287969"/>
    </source>
</evidence>
<protein>
    <recommendedName>
        <fullName evidence="3">HutD family protein</fullName>
    </recommendedName>
</protein>
<dbReference type="AlphaFoldDB" id="A0A410QB07"/>
<dbReference type="SUPFAM" id="SSF51182">
    <property type="entry name" value="RmlC-like cupins"/>
    <property type="match status" value="1"/>
</dbReference>
<dbReference type="KEGG" id="spoa:EQM13_06070"/>
<dbReference type="EMBL" id="CP035282">
    <property type="protein sequence ID" value="QAT61183.1"/>
    <property type="molecule type" value="Genomic_DNA"/>
</dbReference>
<proteinExistence type="predicted"/>